<evidence type="ECO:0000259" key="3">
    <source>
        <dbReference type="Pfam" id="PF24883"/>
    </source>
</evidence>
<feature type="coiled-coil region" evidence="2">
    <location>
        <begin position="349"/>
        <end position="422"/>
    </location>
</feature>
<reference evidence="4" key="1">
    <citation type="submission" date="2023-02" db="EMBL/GenBank/DDBJ databases">
        <authorList>
            <person name="Palmer J.M."/>
        </authorList>
    </citation>
    <scope>NUCLEOTIDE SEQUENCE</scope>
    <source>
        <strain evidence="4">FW57</strain>
    </source>
</reference>
<evidence type="ECO:0000256" key="2">
    <source>
        <dbReference type="SAM" id="Coils"/>
    </source>
</evidence>
<name>A0AAD4I6Q3_9PEZI</name>
<keyword evidence="2" id="KW-0175">Coiled coil</keyword>
<dbReference type="EMBL" id="JAHCVI010000001">
    <property type="protein sequence ID" value="KAG7294408.1"/>
    <property type="molecule type" value="Genomic_DNA"/>
</dbReference>
<feature type="domain" description="Nephrocystin 3-like N-terminal" evidence="3">
    <location>
        <begin position="471"/>
        <end position="653"/>
    </location>
</feature>
<keyword evidence="5" id="KW-1185">Reference proteome</keyword>
<accession>A0AAD4I6Q3</accession>
<dbReference type="InterPro" id="IPR056884">
    <property type="entry name" value="NPHP3-like_N"/>
</dbReference>
<protein>
    <recommendedName>
        <fullName evidence="3">Nephrocystin 3-like N-terminal domain-containing protein</fullName>
    </recommendedName>
</protein>
<sequence length="696" mass="78013">MAGRKPTAAQGFSRQPTLDFIDTRLPDYHEAFANPQVRFNTALGRYAPVRRRAQNSNMAQQADDQQLDLLPEQPPPTGPHPARRPFWDEMFPQAMTQLRAIRDEPTGLVGTVYSIRGATGWPVIVNTVEVARAKYYNYSGFIGFWKKAGHKMGDHATDAKTLLSLLPDSEYTSLIHCVLDAAKRTAEIRNEVEESLRQLREKFEDVESVVAIYSADKGTRDAALNVLVSVLQALEDIVLYYSAKRGLKMTATILWKKDDYKADLSECLGEIDSSSKKLLEKATLESFRQISAVNIKASEGLEKLKELQSGQDKMVEEQKRLADGQDKIANSGREIVVKQRELATGLNREASANERNAAANERNAAANEAFAMISATAMNNFNLLAQEYLFAKKEKERVDRLNAQLMVKNARLSTELREERSRSRGRYPSPEPVSQDQLLEMLNLPTDGKETDLARISSSAVLVDRRDQGRAEQLIANPQFRQWMVEPRSTELLVHGHMKPSRTSVSPLSLFTAAILQNLQQVDRFCTLAFFCGEHSDTEDPLAGGVGLIKSFMAQLLSQYSFDSADLALATRNVDLEELESGVEDVQQLCGLFVGLVRRLRSNVTLFCVLDSVNVYEDPRFMQEMEVERVLFEMLSLTRDSKVQTHVKILMTSPTSTATIRSAFEETDILSMVGHPKGDKSFDYGRVAQKLEGALR</sequence>
<organism evidence="4 5">
    <name type="scientific">Staphylotrichum longicolle</name>
    <dbReference type="NCBI Taxonomy" id="669026"/>
    <lineage>
        <taxon>Eukaryota</taxon>
        <taxon>Fungi</taxon>
        <taxon>Dikarya</taxon>
        <taxon>Ascomycota</taxon>
        <taxon>Pezizomycotina</taxon>
        <taxon>Sordariomycetes</taxon>
        <taxon>Sordariomycetidae</taxon>
        <taxon>Sordariales</taxon>
        <taxon>Chaetomiaceae</taxon>
        <taxon>Staphylotrichum</taxon>
    </lineage>
</organism>
<evidence type="ECO:0000313" key="5">
    <source>
        <dbReference type="Proteomes" id="UP001197093"/>
    </source>
</evidence>
<keyword evidence="1" id="KW-0677">Repeat</keyword>
<comment type="caution">
    <text evidence="4">The sequence shown here is derived from an EMBL/GenBank/DDBJ whole genome shotgun (WGS) entry which is preliminary data.</text>
</comment>
<dbReference type="PANTHER" id="PTHR40619:SF3">
    <property type="entry name" value="FUNGAL STAND N-TERMINAL GOODBYE DOMAIN-CONTAINING PROTEIN"/>
    <property type="match status" value="1"/>
</dbReference>
<dbReference type="Pfam" id="PF24883">
    <property type="entry name" value="NPHP3_N"/>
    <property type="match status" value="1"/>
</dbReference>
<evidence type="ECO:0000313" key="4">
    <source>
        <dbReference type="EMBL" id="KAG7294408.1"/>
    </source>
</evidence>
<evidence type="ECO:0000256" key="1">
    <source>
        <dbReference type="ARBA" id="ARBA00022737"/>
    </source>
</evidence>
<dbReference type="PANTHER" id="PTHR40619">
    <property type="entry name" value="FUNGAL STAND N-TERMINAL GOODBYE DOMAIN-CONTAINING PROTEIN"/>
    <property type="match status" value="1"/>
</dbReference>
<feature type="coiled-coil region" evidence="2">
    <location>
        <begin position="182"/>
        <end position="209"/>
    </location>
</feature>
<gene>
    <name evidence="4" type="ORF">NEMBOFW57_004479</name>
</gene>
<proteinExistence type="predicted"/>
<dbReference type="AlphaFoldDB" id="A0AAD4I6Q3"/>
<dbReference type="Proteomes" id="UP001197093">
    <property type="component" value="Unassembled WGS sequence"/>
</dbReference>